<evidence type="ECO:0000256" key="3">
    <source>
        <dbReference type="ARBA" id="ARBA00022525"/>
    </source>
</evidence>
<dbReference type="PANTHER" id="PTHR11857">
    <property type="entry name" value="ODORANT BINDING PROTEIN-RELATED"/>
    <property type="match status" value="1"/>
</dbReference>
<organism evidence="7 8">
    <name type="scientific">Drosophila yakuba</name>
    <name type="common">Fruit fly</name>
    <dbReference type="NCBI Taxonomy" id="7245"/>
    <lineage>
        <taxon>Eukaryota</taxon>
        <taxon>Metazoa</taxon>
        <taxon>Ecdysozoa</taxon>
        <taxon>Arthropoda</taxon>
        <taxon>Hexapoda</taxon>
        <taxon>Insecta</taxon>
        <taxon>Pterygota</taxon>
        <taxon>Neoptera</taxon>
        <taxon>Endopterygota</taxon>
        <taxon>Diptera</taxon>
        <taxon>Brachycera</taxon>
        <taxon>Muscomorpha</taxon>
        <taxon>Ephydroidea</taxon>
        <taxon>Drosophilidae</taxon>
        <taxon>Drosophila</taxon>
        <taxon>Sophophora</taxon>
    </lineage>
</organism>
<gene>
    <name evidence="7" type="primary">Dyak\Obp83cd</name>
    <name evidence="7" type="synonym">Dyak\GE10179</name>
    <name evidence="7" type="synonym">dyak_GLEANR_10127</name>
    <name evidence="7" type="synonym">DyakObp83cd</name>
    <name evidence="7" type="synonym">GE10179</name>
    <name evidence="7" type="synonym">Obp83cd</name>
    <name evidence="7" type="ORF">Dyak_GE10179</name>
</gene>
<keyword evidence="8" id="KW-1185">Reference proteome</keyword>
<evidence type="ECO:0000256" key="6">
    <source>
        <dbReference type="SAM" id="SignalP"/>
    </source>
</evidence>
<comment type="subcellular location">
    <subcellularLocation>
        <location evidence="1">Secreted</location>
    </subcellularLocation>
</comment>
<dbReference type="Pfam" id="PF01395">
    <property type="entry name" value="PBP_GOBP"/>
    <property type="match status" value="2"/>
</dbReference>
<evidence type="ECO:0000256" key="1">
    <source>
        <dbReference type="ARBA" id="ARBA00004613"/>
    </source>
</evidence>
<feature type="chain" id="PRO_5006459214" evidence="6">
    <location>
        <begin position="29"/>
        <end position="248"/>
    </location>
</feature>
<sequence length="248" mass="28524">MKNCLAMQMRSGILIALCLCISLNNSLALLEHEGEIINSCIQNYGGLTAENAERLERFKEWSDSYEEIPCFTQCYLSGMFDFYNNITGFDKARIVAVFGSPVYEACRRKLELPPELVASSCKHAYEGFHCITNMENHPFTIIDNMPNISQSAKNSMKDCLQDVHQDEWKSFAVFADYPVNEPIPCFTRCFVDKLHIFEEKTRLWKLEAMKQNLGIPAKGARIRTCHRQRGKDRCATYYKQFTCYAMAV</sequence>
<dbReference type="InterPro" id="IPR036728">
    <property type="entry name" value="PBP_GOBP_sf"/>
</dbReference>
<dbReference type="KEGG" id="dya:Dyak_GE10179"/>
<dbReference type="GO" id="GO:0005549">
    <property type="term" value="F:odorant binding"/>
    <property type="evidence" value="ECO:0007669"/>
    <property type="project" value="InterPro"/>
</dbReference>
<reference evidence="7 8" key="1">
    <citation type="journal article" date="2007" name="Nature">
        <title>Evolution of genes and genomes on the Drosophila phylogeny.</title>
        <authorList>
            <consortium name="Drosophila 12 Genomes Consortium"/>
            <person name="Clark A.G."/>
            <person name="Eisen M.B."/>
            <person name="Smith D.R."/>
            <person name="Bergman C.M."/>
            <person name="Oliver B."/>
            <person name="Markow T.A."/>
            <person name="Kaufman T.C."/>
            <person name="Kellis M."/>
            <person name="Gelbart W."/>
            <person name="Iyer V.N."/>
            <person name="Pollard D.A."/>
            <person name="Sackton T.B."/>
            <person name="Larracuente A.M."/>
            <person name="Singh N.D."/>
            <person name="Abad J.P."/>
            <person name="Abt D.N."/>
            <person name="Adryan B."/>
            <person name="Aguade M."/>
            <person name="Akashi H."/>
            <person name="Anderson W.W."/>
            <person name="Aquadro C.F."/>
            <person name="Ardell D.H."/>
            <person name="Arguello R."/>
            <person name="Artieri C.G."/>
            <person name="Barbash D.A."/>
            <person name="Barker D."/>
            <person name="Barsanti P."/>
            <person name="Batterham P."/>
            <person name="Batzoglou S."/>
            <person name="Begun D."/>
            <person name="Bhutkar A."/>
            <person name="Blanco E."/>
            <person name="Bosak S.A."/>
            <person name="Bradley R.K."/>
            <person name="Brand A.D."/>
            <person name="Brent M.R."/>
            <person name="Brooks A.N."/>
            <person name="Brown R.H."/>
            <person name="Butlin R.K."/>
            <person name="Caggese C."/>
            <person name="Calvi B.R."/>
            <person name="Bernardo de Carvalho A."/>
            <person name="Caspi A."/>
            <person name="Castrezana S."/>
            <person name="Celniker S.E."/>
            <person name="Chang J.L."/>
            <person name="Chapple C."/>
            <person name="Chatterji S."/>
            <person name="Chinwalla A."/>
            <person name="Civetta A."/>
            <person name="Clifton S.W."/>
            <person name="Comeron J.M."/>
            <person name="Costello J.C."/>
            <person name="Coyne J.A."/>
            <person name="Daub J."/>
            <person name="David R.G."/>
            <person name="Delcher A.L."/>
            <person name="Delehaunty K."/>
            <person name="Do C.B."/>
            <person name="Ebling H."/>
            <person name="Edwards K."/>
            <person name="Eickbush T."/>
            <person name="Evans J.D."/>
            <person name="Filipski A."/>
            <person name="Findeiss S."/>
            <person name="Freyhult E."/>
            <person name="Fulton L."/>
            <person name="Fulton R."/>
            <person name="Garcia A.C."/>
            <person name="Gardiner A."/>
            <person name="Garfield D.A."/>
            <person name="Garvin B.E."/>
            <person name="Gibson G."/>
            <person name="Gilbert D."/>
            <person name="Gnerre S."/>
            <person name="Godfrey J."/>
            <person name="Good R."/>
            <person name="Gotea V."/>
            <person name="Gravely B."/>
            <person name="Greenberg A.J."/>
            <person name="Griffiths-Jones S."/>
            <person name="Gross S."/>
            <person name="Guigo R."/>
            <person name="Gustafson E.A."/>
            <person name="Haerty W."/>
            <person name="Hahn M.W."/>
            <person name="Halligan D.L."/>
            <person name="Halpern A.L."/>
            <person name="Halter G.M."/>
            <person name="Han M.V."/>
            <person name="Heger A."/>
            <person name="Hillier L."/>
            <person name="Hinrichs A.S."/>
            <person name="Holmes I."/>
            <person name="Hoskins R.A."/>
            <person name="Hubisz M.J."/>
            <person name="Hultmark D."/>
            <person name="Huntley M.A."/>
            <person name="Jaffe D.B."/>
            <person name="Jagadeeshan S."/>
            <person name="Jeck W.R."/>
            <person name="Johnson J."/>
            <person name="Jones C.D."/>
            <person name="Jordan W.C."/>
            <person name="Karpen G.H."/>
            <person name="Kataoka E."/>
            <person name="Keightley P.D."/>
            <person name="Kheradpour P."/>
            <person name="Kirkness E.F."/>
            <person name="Koerich L.B."/>
            <person name="Kristiansen K."/>
            <person name="Kudrna D."/>
            <person name="Kulathinal R.J."/>
            <person name="Kumar S."/>
            <person name="Kwok R."/>
            <person name="Lander E."/>
            <person name="Langley C.H."/>
            <person name="Lapoint R."/>
            <person name="Lazzaro B.P."/>
            <person name="Lee S.J."/>
            <person name="Levesque L."/>
            <person name="Li R."/>
            <person name="Lin C.F."/>
            <person name="Lin M.F."/>
            <person name="Lindblad-Toh K."/>
            <person name="Llopart A."/>
            <person name="Long M."/>
            <person name="Low L."/>
            <person name="Lozovsky E."/>
            <person name="Lu J."/>
            <person name="Luo M."/>
            <person name="Machado C.A."/>
            <person name="Makalowski W."/>
            <person name="Marzo M."/>
            <person name="Matsuda M."/>
            <person name="Matzkin L."/>
            <person name="McAllister B."/>
            <person name="McBride C.S."/>
            <person name="McKernan B."/>
            <person name="McKernan K."/>
            <person name="Mendez-Lago M."/>
            <person name="Minx P."/>
            <person name="Mollenhauer M.U."/>
            <person name="Montooth K."/>
            <person name="Mount S.M."/>
            <person name="Mu X."/>
            <person name="Myers E."/>
            <person name="Negre B."/>
            <person name="Newfeld S."/>
            <person name="Nielsen R."/>
            <person name="Noor M.A."/>
            <person name="O'Grady P."/>
            <person name="Pachter L."/>
            <person name="Papaceit M."/>
            <person name="Parisi M.J."/>
            <person name="Parisi M."/>
            <person name="Parts L."/>
            <person name="Pedersen J.S."/>
            <person name="Pesole G."/>
            <person name="Phillippy A.M."/>
            <person name="Ponting C.P."/>
            <person name="Pop M."/>
            <person name="Porcelli D."/>
            <person name="Powell J.R."/>
            <person name="Prohaska S."/>
            <person name="Pruitt K."/>
            <person name="Puig M."/>
            <person name="Quesneville H."/>
            <person name="Ram K.R."/>
            <person name="Rand D."/>
            <person name="Rasmussen M.D."/>
            <person name="Reed L.K."/>
            <person name="Reenan R."/>
            <person name="Reily A."/>
            <person name="Remington K.A."/>
            <person name="Rieger T.T."/>
            <person name="Ritchie M.G."/>
            <person name="Robin C."/>
            <person name="Rogers Y.H."/>
            <person name="Rohde C."/>
            <person name="Rozas J."/>
            <person name="Rubenfield M.J."/>
            <person name="Ruiz A."/>
            <person name="Russo S."/>
            <person name="Salzberg S.L."/>
            <person name="Sanchez-Gracia A."/>
            <person name="Saranga D.J."/>
            <person name="Sato H."/>
            <person name="Schaeffer S.W."/>
            <person name="Schatz M.C."/>
            <person name="Schlenke T."/>
            <person name="Schwartz R."/>
            <person name="Segarra C."/>
            <person name="Singh R.S."/>
            <person name="Sirot L."/>
            <person name="Sirota M."/>
            <person name="Sisneros N.B."/>
            <person name="Smith C.D."/>
            <person name="Smith T.F."/>
            <person name="Spieth J."/>
            <person name="Stage D.E."/>
            <person name="Stark A."/>
            <person name="Stephan W."/>
            <person name="Strausberg R.L."/>
            <person name="Strempel S."/>
            <person name="Sturgill D."/>
            <person name="Sutton G."/>
            <person name="Sutton G.G."/>
            <person name="Tao W."/>
            <person name="Teichmann S."/>
            <person name="Tobari Y.N."/>
            <person name="Tomimura Y."/>
            <person name="Tsolas J.M."/>
            <person name="Valente V.L."/>
            <person name="Venter E."/>
            <person name="Venter J.C."/>
            <person name="Vicario S."/>
            <person name="Vieira F.G."/>
            <person name="Vilella A.J."/>
            <person name="Villasante A."/>
            <person name="Walenz B."/>
            <person name="Wang J."/>
            <person name="Wasserman M."/>
            <person name="Watts T."/>
            <person name="Wilson D."/>
            <person name="Wilson R.K."/>
            <person name="Wing R.A."/>
            <person name="Wolfner M.F."/>
            <person name="Wong A."/>
            <person name="Wong G.K."/>
            <person name="Wu C.I."/>
            <person name="Wu G."/>
            <person name="Yamamoto D."/>
            <person name="Yang H.P."/>
            <person name="Yang S.P."/>
            <person name="Yorke J.A."/>
            <person name="Yoshida K."/>
            <person name="Zdobnov E."/>
            <person name="Zhang P."/>
            <person name="Zhang Y."/>
            <person name="Zimin A.V."/>
            <person name="Baldwin J."/>
            <person name="Abdouelleil A."/>
            <person name="Abdulkadir J."/>
            <person name="Abebe A."/>
            <person name="Abera B."/>
            <person name="Abreu J."/>
            <person name="Acer S.C."/>
            <person name="Aftuck L."/>
            <person name="Alexander A."/>
            <person name="An P."/>
            <person name="Anderson E."/>
            <person name="Anderson S."/>
            <person name="Arachi H."/>
            <person name="Azer M."/>
            <person name="Bachantsang P."/>
            <person name="Barry A."/>
            <person name="Bayul T."/>
            <person name="Berlin A."/>
            <person name="Bessette D."/>
            <person name="Bloom T."/>
            <person name="Blye J."/>
            <person name="Boguslavskiy L."/>
            <person name="Bonnet C."/>
            <person name="Boukhgalter B."/>
            <person name="Bourzgui I."/>
            <person name="Brown A."/>
            <person name="Cahill P."/>
            <person name="Channer S."/>
            <person name="Cheshatsang Y."/>
            <person name="Chuda L."/>
            <person name="Citroen M."/>
            <person name="Collymore A."/>
            <person name="Cooke P."/>
            <person name="Costello M."/>
            <person name="D'Aco K."/>
            <person name="Daza R."/>
            <person name="De Haan G."/>
            <person name="DeGray S."/>
            <person name="DeMaso C."/>
            <person name="Dhargay N."/>
            <person name="Dooley K."/>
            <person name="Dooley E."/>
            <person name="Doricent M."/>
            <person name="Dorje P."/>
            <person name="Dorjee K."/>
            <person name="Dupes A."/>
            <person name="Elong R."/>
            <person name="Falk J."/>
            <person name="Farina A."/>
            <person name="Faro S."/>
            <person name="Ferguson D."/>
            <person name="Fisher S."/>
            <person name="Foley C.D."/>
            <person name="Franke A."/>
            <person name="Friedrich D."/>
            <person name="Gadbois L."/>
            <person name="Gearin G."/>
            <person name="Gearin C.R."/>
            <person name="Giannoukos G."/>
            <person name="Goode T."/>
            <person name="Graham J."/>
            <person name="Grandbois E."/>
            <person name="Grewal S."/>
            <person name="Gyaltsen K."/>
            <person name="Hafez N."/>
            <person name="Hagos B."/>
            <person name="Hall J."/>
            <person name="Henson C."/>
            <person name="Hollinger A."/>
            <person name="Honan T."/>
            <person name="Huard M.D."/>
            <person name="Hughes L."/>
            <person name="Hurhula B."/>
            <person name="Husby M.E."/>
            <person name="Kamat A."/>
            <person name="Kanga B."/>
            <person name="Kashin S."/>
            <person name="Khazanovich D."/>
            <person name="Kisner P."/>
            <person name="Lance K."/>
            <person name="Lara M."/>
            <person name="Lee W."/>
            <person name="Lennon N."/>
            <person name="Letendre F."/>
            <person name="LeVine R."/>
            <person name="Lipovsky A."/>
            <person name="Liu X."/>
            <person name="Liu J."/>
            <person name="Liu S."/>
            <person name="Lokyitsang T."/>
            <person name="Lokyitsang Y."/>
            <person name="Lubonja R."/>
            <person name="Lui A."/>
            <person name="MacDonald P."/>
            <person name="Magnisalis V."/>
            <person name="Maru K."/>
            <person name="Matthews C."/>
            <person name="McCusker W."/>
            <person name="McDonough S."/>
            <person name="Mehta T."/>
            <person name="Meldrim J."/>
            <person name="Meneus L."/>
            <person name="Mihai O."/>
            <person name="Mihalev A."/>
            <person name="Mihova T."/>
            <person name="Mittelman R."/>
            <person name="Mlenga V."/>
            <person name="Montmayeur A."/>
            <person name="Mulrain L."/>
            <person name="Navidi A."/>
            <person name="Naylor J."/>
            <person name="Negash T."/>
            <person name="Nguyen T."/>
            <person name="Nguyen N."/>
            <person name="Nicol R."/>
            <person name="Norbu C."/>
            <person name="Norbu N."/>
            <person name="Novod N."/>
            <person name="O'Neill B."/>
            <person name="Osman S."/>
            <person name="Markiewicz E."/>
            <person name="Oyono O.L."/>
            <person name="Patti C."/>
            <person name="Phunkhang P."/>
            <person name="Pierre F."/>
            <person name="Priest M."/>
            <person name="Raghuraman S."/>
            <person name="Rege F."/>
            <person name="Reyes R."/>
            <person name="Rise C."/>
            <person name="Rogov P."/>
            <person name="Ross K."/>
            <person name="Ryan E."/>
            <person name="Settipalli S."/>
            <person name="Shea T."/>
            <person name="Sherpa N."/>
            <person name="Shi L."/>
            <person name="Shih D."/>
            <person name="Sparrow T."/>
            <person name="Spaulding J."/>
            <person name="Stalker J."/>
            <person name="Stange-Thomann N."/>
            <person name="Stavropoulos S."/>
            <person name="Stone C."/>
            <person name="Strader C."/>
            <person name="Tesfaye S."/>
            <person name="Thomson T."/>
            <person name="Thoulutsang Y."/>
            <person name="Thoulutsang D."/>
            <person name="Topham K."/>
            <person name="Topping I."/>
            <person name="Tsamla T."/>
            <person name="Vassiliev H."/>
            <person name="Vo A."/>
            <person name="Wangchuk T."/>
            <person name="Wangdi T."/>
            <person name="Weiand M."/>
            <person name="Wilkinson J."/>
            <person name="Wilson A."/>
            <person name="Yadav S."/>
            <person name="Young G."/>
            <person name="Yu Q."/>
            <person name="Zembek L."/>
            <person name="Zhong D."/>
            <person name="Zimmer A."/>
            <person name="Zwirko Z."/>
            <person name="Jaffe D.B."/>
            <person name="Alvarez P."/>
            <person name="Brockman W."/>
            <person name="Butler J."/>
            <person name="Chin C."/>
            <person name="Gnerre S."/>
            <person name="Grabherr M."/>
            <person name="Kleber M."/>
            <person name="Mauceli E."/>
            <person name="MacCallum I."/>
        </authorList>
    </citation>
    <scope>NUCLEOTIDE SEQUENCE [LARGE SCALE GENOMIC DNA]</scope>
    <source>
        <strain evidence="8">Tai18E2 / Tucson 14021-0261.01</strain>
    </source>
</reference>
<name>B4PVL2_DROYA</name>
<dbReference type="OrthoDB" id="7929458at2759"/>
<evidence type="ECO:0000313" key="7">
    <source>
        <dbReference type="EMBL" id="EDW97821.2"/>
    </source>
</evidence>
<dbReference type="Gene3D" id="1.10.238.20">
    <property type="entry name" value="Pheromone/general odorant binding protein domain"/>
    <property type="match status" value="2"/>
</dbReference>
<keyword evidence="4 6" id="KW-0732">Signal</keyword>
<dbReference type="HOGENOM" id="CLU_1148246_0_0_1"/>
<accession>B4PVL2</accession>
<feature type="signal peptide" evidence="6">
    <location>
        <begin position="1"/>
        <end position="28"/>
    </location>
</feature>
<dbReference type="InterPro" id="IPR006170">
    <property type="entry name" value="PBP/GOBP"/>
</dbReference>
<evidence type="ECO:0000256" key="4">
    <source>
        <dbReference type="ARBA" id="ARBA00022729"/>
    </source>
</evidence>
<dbReference type="Proteomes" id="UP000002282">
    <property type="component" value="Chromosome 3R"/>
</dbReference>
<dbReference type="CDD" id="cd23992">
    <property type="entry name" value="PBP_GOBP"/>
    <property type="match status" value="1"/>
</dbReference>
<dbReference type="AlphaFoldDB" id="B4PVL2"/>
<protein>
    <submittedName>
        <fullName evidence="7">Odorant-binding protein 83cd</fullName>
    </submittedName>
</protein>
<dbReference type="SUPFAM" id="SSF47565">
    <property type="entry name" value="Insect pheromone/odorant-binding proteins"/>
    <property type="match status" value="2"/>
</dbReference>
<evidence type="ECO:0000313" key="8">
    <source>
        <dbReference type="Proteomes" id="UP000002282"/>
    </source>
</evidence>
<keyword evidence="5" id="KW-1015">Disulfide bond</keyword>
<dbReference type="eggNOG" id="ENOG502T7WP">
    <property type="taxonomic scope" value="Eukaryota"/>
</dbReference>
<evidence type="ECO:0000256" key="2">
    <source>
        <dbReference type="ARBA" id="ARBA00008098"/>
    </source>
</evidence>
<reference evidence="7 8" key="2">
    <citation type="journal article" date="2007" name="PLoS Biol.">
        <title>Principles of genome evolution in the Drosophila melanogaster species group.</title>
        <authorList>
            <person name="Ranz J.M."/>
            <person name="Maurin D."/>
            <person name="Chan Y.S."/>
            <person name="von Grotthuss M."/>
            <person name="Hillier L.W."/>
            <person name="Roote J."/>
            <person name="Ashburner M."/>
            <person name="Bergman C.M."/>
        </authorList>
    </citation>
    <scope>NUCLEOTIDE SEQUENCE [LARGE SCALE GENOMIC DNA]</scope>
    <source>
        <strain evidence="8">Tai18E2 / Tucson 14021-0261.01</strain>
    </source>
</reference>
<dbReference type="EMBL" id="CM000160">
    <property type="protein sequence ID" value="EDW97821.2"/>
    <property type="molecule type" value="Genomic_DNA"/>
</dbReference>
<dbReference type="PANTHER" id="PTHR11857:SF43">
    <property type="entry name" value="GEO07291P1-RELATED"/>
    <property type="match status" value="1"/>
</dbReference>
<evidence type="ECO:0000256" key="5">
    <source>
        <dbReference type="ARBA" id="ARBA00023157"/>
    </source>
</evidence>
<keyword evidence="3" id="KW-0964">Secreted</keyword>
<dbReference type="GO" id="GO:0005615">
    <property type="term" value="C:extracellular space"/>
    <property type="evidence" value="ECO:0007669"/>
    <property type="project" value="TreeGrafter"/>
</dbReference>
<dbReference type="SMART" id="SM00708">
    <property type="entry name" value="PhBP"/>
    <property type="match status" value="2"/>
</dbReference>
<proteinExistence type="inferred from homology"/>
<comment type="similarity">
    <text evidence="2">Belongs to the PBP/GOBP family.</text>
</comment>
<dbReference type="GO" id="GO:0007608">
    <property type="term" value="P:sensory perception of smell"/>
    <property type="evidence" value="ECO:0007669"/>
    <property type="project" value="TreeGrafter"/>
</dbReference>